<dbReference type="EMBL" id="BLIN01000003">
    <property type="protein sequence ID" value="GFE07094.1"/>
    <property type="molecule type" value="Genomic_DNA"/>
</dbReference>
<feature type="region of interest" description="Disordered" evidence="1">
    <location>
        <begin position="94"/>
        <end position="122"/>
    </location>
</feature>
<evidence type="ECO:0000313" key="3">
    <source>
        <dbReference type="Proteomes" id="UP000435837"/>
    </source>
</evidence>
<reference evidence="2 3" key="1">
    <citation type="submission" date="2019-12" db="EMBL/GenBank/DDBJ databases">
        <title>Whole genome shotgun sequence of Streptomyces caniferus NBRC 15389.</title>
        <authorList>
            <person name="Ichikawa N."/>
            <person name="Kimura A."/>
            <person name="Kitahashi Y."/>
            <person name="Komaki H."/>
            <person name="Tamura T."/>
        </authorList>
    </citation>
    <scope>NUCLEOTIDE SEQUENCE [LARGE SCALE GENOMIC DNA]</scope>
    <source>
        <strain evidence="2 3">NBRC 15389</strain>
    </source>
</reference>
<dbReference type="Proteomes" id="UP000435837">
    <property type="component" value="Unassembled WGS sequence"/>
</dbReference>
<organism evidence="2 3">
    <name type="scientific">Streptomyces caniferus</name>
    <dbReference type="NCBI Taxonomy" id="285557"/>
    <lineage>
        <taxon>Bacteria</taxon>
        <taxon>Bacillati</taxon>
        <taxon>Actinomycetota</taxon>
        <taxon>Actinomycetes</taxon>
        <taxon>Kitasatosporales</taxon>
        <taxon>Streptomycetaceae</taxon>
        <taxon>Streptomyces</taxon>
    </lineage>
</organism>
<proteinExistence type="predicted"/>
<feature type="compositionally biased region" description="Basic and acidic residues" evidence="1">
    <location>
        <begin position="94"/>
        <end position="106"/>
    </location>
</feature>
<sequence>MVSSGFSRRPSADSTSSARRHPEITIVWADSAYAGKLVTWAKKCLSLTIKTVSRPKDASWFIVLLVRRTNMGLDDARPPTCTRLRTTRPALRNFDHLGGDYPHDQASRQGQEESEPPAYHPAPGGARSLRILLAGSATAQSSSPISGIGTLAPSFSAFPSGSPDFFMAREESLGLARVP</sequence>
<gene>
    <name evidence="2" type="ORF">Scani_33620</name>
</gene>
<accession>A0A640S8H1</accession>
<evidence type="ECO:0000313" key="2">
    <source>
        <dbReference type="EMBL" id="GFE07094.1"/>
    </source>
</evidence>
<comment type="caution">
    <text evidence="2">The sequence shown here is derived from an EMBL/GenBank/DDBJ whole genome shotgun (WGS) entry which is preliminary data.</text>
</comment>
<dbReference type="AlphaFoldDB" id="A0A640S8H1"/>
<protein>
    <submittedName>
        <fullName evidence="2">Uncharacterized protein</fullName>
    </submittedName>
</protein>
<evidence type="ECO:0000256" key="1">
    <source>
        <dbReference type="SAM" id="MobiDB-lite"/>
    </source>
</evidence>
<name>A0A640S8H1_9ACTN</name>